<dbReference type="Proteomes" id="UP000036958">
    <property type="component" value="Unassembled WGS sequence"/>
</dbReference>
<gene>
    <name evidence="1" type="ORF">NC99_04800</name>
</gene>
<accession>A0A0L8VDV5</accession>
<dbReference type="EMBL" id="LGIA01000023">
    <property type="protein sequence ID" value="KOH46640.1"/>
    <property type="molecule type" value="Genomic_DNA"/>
</dbReference>
<comment type="caution">
    <text evidence="1">The sequence shown here is derived from an EMBL/GenBank/DDBJ whole genome shotgun (WGS) entry which is preliminary data.</text>
</comment>
<name>A0A0L8VDV5_9BACT</name>
<dbReference type="AlphaFoldDB" id="A0A0L8VDV5"/>
<keyword evidence="2" id="KW-1185">Reference proteome</keyword>
<sequence length="75" mass="8532">MWIGIFGEKIAIVSDNAINSDEKFRKHIKLCSLDPTQNVRLVSCFAAVGRFPVFSGCFYFGVSDWFQGIDRKRVV</sequence>
<proteinExistence type="predicted"/>
<reference evidence="2" key="1">
    <citation type="submission" date="2015-07" db="EMBL/GenBank/DDBJ databases">
        <title>Genome sequencing of Sunxiuqinia dokdonensis strain SK.</title>
        <authorList>
            <person name="Ahn S."/>
            <person name="Kim B.-C."/>
        </authorList>
    </citation>
    <scope>NUCLEOTIDE SEQUENCE [LARGE SCALE GENOMIC DNA]</scope>
    <source>
        <strain evidence="2">SK</strain>
    </source>
</reference>
<organism evidence="1 2">
    <name type="scientific">Sunxiuqinia dokdonensis</name>
    <dbReference type="NCBI Taxonomy" id="1409788"/>
    <lineage>
        <taxon>Bacteria</taxon>
        <taxon>Pseudomonadati</taxon>
        <taxon>Bacteroidota</taxon>
        <taxon>Bacteroidia</taxon>
        <taxon>Marinilabiliales</taxon>
        <taxon>Prolixibacteraceae</taxon>
        <taxon>Sunxiuqinia</taxon>
    </lineage>
</organism>
<protein>
    <submittedName>
        <fullName evidence="1">Uncharacterized protein</fullName>
    </submittedName>
</protein>
<evidence type="ECO:0000313" key="1">
    <source>
        <dbReference type="EMBL" id="KOH46640.1"/>
    </source>
</evidence>
<evidence type="ECO:0000313" key="2">
    <source>
        <dbReference type="Proteomes" id="UP000036958"/>
    </source>
</evidence>